<comment type="caution">
    <text evidence="1">The sequence shown here is derived from an EMBL/GenBank/DDBJ whole genome shotgun (WGS) entry which is preliminary data.</text>
</comment>
<evidence type="ECO:0000313" key="1">
    <source>
        <dbReference type="EMBL" id="KAK3747058.1"/>
    </source>
</evidence>
<organism evidence="1 2">
    <name type="scientific">Elysia crispata</name>
    <name type="common">lettuce slug</name>
    <dbReference type="NCBI Taxonomy" id="231223"/>
    <lineage>
        <taxon>Eukaryota</taxon>
        <taxon>Metazoa</taxon>
        <taxon>Spiralia</taxon>
        <taxon>Lophotrochozoa</taxon>
        <taxon>Mollusca</taxon>
        <taxon>Gastropoda</taxon>
        <taxon>Heterobranchia</taxon>
        <taxon>Euthyneura</taxon>
        <taxon>Panpulmonata</taxon>
        <taxon>Sacoglossa</taxon>
        <taxon>Placobranchoidea</taxon>
        <taxon>Plakobranchidae</taxon>
        <taxon>Elysia</taxon>
    </lineage>
</organism>
<evidence type="ECO:0000313" key="2">
    <source>
        <dbReference type="Proteomes" id="UP001283361"/>
    </source>
</evidence>
<name>A0AAE0YIW3_9GAST</name>
<proteinExistence type="predicted"/>
<protein>
    <submittedName>
        <fullName evidence="1">Uncharacterized protein</fullName>
    </submittedName>
</protein>
<keyword evidence="2" id="KW-1185">Reference proteome</keyword>
<reference evidence="1" key="1">
    <citation type="journal article" date="2023" name="G3 (Bethesda)">
        <title>A reference genome for the long-term kleptoplast-retaining sea slug Elysia crispata morphotype clarki.</title>
        <authorList>
            <person name="Eastman K.E."/>
            <person name="Pendleton A.L."/>
            <person name="Shaikh M.A."/>
            <person name="Suttiyut T."/>
            <person name="Ogas R."/>
            <person name="Tomko P."/>
            <person name="Gavelis G."/>
            <person name="Widhalm J.R."/>
            <person name="Wisecaver J.H."/>
        </authorList>
    </citation>
    <scope>NUCLEOTIDE SEQUENCE</scope>
    <source>
        <strain evidence="1">ECLA1</strain>
    </source>
</reference>
<sequence>MELLLFTMKAKLTHSFSSGRSSSGDPWGTCAAPCNRWPSARFWQGDTAATVSKSWGDGCDGLACTEDKPS</sequence>
<gene>
    <name evidence="1" type="ORF">RRG08_046445</name>
</gene>
<dbReference type="AlphaFoldDB" id="A0AAE0YIW3"/>
<dbReference type="EMBL" id="JAWDGP010006108">
    <property type="protein sequence ID" value="KAK3747058.1"/>
    <property type="molecule type" value="Genomic_DNA"/>
</dbReference>
<dbReference type="Proteomes" id="UP001283361">
    <property type="component" value="Unassembled WGS sequence"/>
</dbReference>
<accession>A0AAE0YIW3</accession>